<reference evidence="1 2" key="1">
    <citation type="submission" date="2017-07" db="EMBL/GenBank/DDBJ databases">
        <authorList>
            <person name="Sun Z.S."/>
            <person name="Albrecht U."/>
            <person name="Echele G."/>
            <person name="Lee C.C."/>
        </authorList>
    </citation>
    <scope>NUCLEOTIDE SEQUENCE [LARGE SCALE GENOMIC DNA]</scope>
    <source>
        <strain evidence="2">type strain: KCTC 22618</strain>
    </source>
</reference>
<name>A0A238U6E0_9FLAO</name>
<dbReference type="Proteomes" id="UP000215214">
    <property type="component" value="Chromosome TJEJU"/>
</dbReference>
<dbReference type="RefSeq" id="WP_095069801.1">
    <property type="nucleotide sequence ID" value="NZ_LT899436.1"/>
</dbReference>
<evidence type="ECO:0000313" key="1">
    <source>
        <dbReference type="EMBL" id="SNR14662.1"/>
    </source>
</evidence>
<sequence length="152" mass="17405">MEIIITKGKDRNTLTCQRENKTFTSYNLGPNLPNHDIAHYVIEKKFQFNKGFYGNIKSGMSIEELSDKEIIKNLEQEALLAEIMTRNLQAIGSGAAKIDDYISLVTWEANNLNNVQIPELNLKIIEELKIEFDHLCTQWEAISEGDQLKLSF</sequence>
<keyword evidence="2" id="KW-1185">Reference proteome</keyword>
<dbReference type="EMBL" id="LT899436">
    <property type="protein sequence ID" value="SNR14662.1"/>
    <property type="molecule type" value="Genomic_DNA"/>
</dbReference>
<accession>A0A238U6E0</accession>
<dbReference type="KEGG" id="tje:TJEJU_0898"/>
<gene>
    <name evidence="1" type="ORF">TJEJU_0898</name>
</gene>
<evidence type="ECO:0000313" key="2">
    <source>
        <dbReference type="Proteomes" id="UP000215214"/>
    </source>
</evidence>
<dbReference type="OrthoDB" id="1493986at2"/>
<organism evidence="1 2">
    <name type="scientific">Tenacibaculum jejuense</name>
    <dbReference type="NCBI Taxonomy" id="584609"/>
    <lineage>
        <taxon>Bacteria</taxon>
        <taxon>Pseudomonadati</taxon>
        <taxon>Bacteroidota</taxon>
        <taxon>Flavobacteriia</taxon>
        <taxon>Flavobacteriales</taxon>
        <taxon>Flavobacteriaceae</taxon>
        <taxon>Tenacibaculum</taxon>
    </lineage>
</organism>
<proteinExistence type="predicted"/>
<dbReference type="AlphaFoldDB" id="A0A238U6E0"/>
<protein>
    <submittedName>
        <fullName evidence="1">Uncharacterized protein</fullName>
    </submittedName>
</protein>